<evidence type="ECO:0000259" key="4">
    <source>
        <dbReference type="Pfam" id="PF00561"/>
    </source>
</evidence>
<evidence type="ECO:0000256" key="3">
    <source>
        <dbReference type="SAM" id="Phobius"/>
    </source>
</evidence>
<dbReference type="PANTHER" id="PTHR43433">
    <property type="entry name" value="HYDROLASE, ALPHA/BETA FOLD FAMILY PROTEIN"/>
    <property type="match status" value="1"/>
</dbReference>
<dbReference type="RefSeq" id="WP_208499792.1">
    <property type="nucleotide sequence ID" value="NZ_JAGFNP010000019.1"/>
</dbReference>
<protein>
    <submittedName>
        <fullName evidence="5">Alpha/beta hydrolase</fullName>
    </submittedName>
</protein>
<feature type="domain" description="AB hydrolase-1" evidence="4">
    <location>
        <begin position="85"/>
        <end position="342"/>
    </location>
</feature>
<dbReference type="InterPro" id="IPR050471">
    <property type="entry name" value="AB_hydrolase"/>
</dbReference>
<keyword evidence="3" id="KW-0812">Transmembrane</keyword>
<dbReference type="GO" id="GO:0016787">
    <property type="term" value="F:hydrolase activity"/>
    <property type="evidence" value="ECO:0007669"/>
    <property type="project" value="UniProtKB-KW"/>
</dbReference>
<feature type="region of interest" description="Disordered" evidence="2">
    <location>
        <begin position="369"/>
        <end position="400"/>
    </location>
</feature>
<keyword evidence="3" id="KW-1133">Transmembrane helix</keyword>
<dbReference type="PANTHER" id="PTHR43433:SF1">
    <property type="entry name" value="BLL5160 PROTEIN"/>
    <property type="match status" value="1"/>
</dbReference>
<dbReference type="InterPro" id="IPR000073">
    <property type="entry name" value="AB_hydrolase_1"/>
</dbReference>
<gene>
    <name evidence="5" type="ORF">J5V16_23690</name>
</gene>
<dbReference type="InterPro" id="IPR000639">
    <property type="entry name" value="Epox_hydrolase-like"/>
</dbReference>
<name>A0ABS3UAM5_9ACTN</name>
<keyword evidence="3" id="KW-0472">Membrane</keyword>
<evidence type="ECO:0000313" key="6">
    <source>
        <dbReference type="Proteomes" id="UP000681341"/>
    </source>
</evidence>
<dbReference type="InterPro" id="IPR029058">
    <property type="entry name" value="AB_hydrolase_fold"/>
</dbReference>
<keyword evidence="1" id="KW-0575">Peroxidase</keyword>
<accession>A0ABS3UAM5</accession>
<dbReference type="Proteomes" id="UP000681341">
    <property type="component" value="Unassembled WGS sequence"/>
</dbReference>
<dbReference type="PRINTS" id="PR00412">
    <property type="entry name" value="EPOXHYDRLASE"/>
</dbReference>
<evidence type="ECO:0000256" key="2">
    <source>
        <dbReference type="SAM" id="MobiDB-lite"/>
    </source>
</evidence>
<evidence type="ECO:0000256" key="1">
    <source>
        <dbReference type="ARBA" id="ARBA00022559"/>
    </source>
</evidence>
<dbReference type="Pfam" id="PF00561">
    <property type="entry name" value="Abhydrolase_1"/>
    <property type="match status" value="1"/>
</dbReference>
<evidence type="ECO:0000313" key="5">
    <source>
        <dbReference type="EMBL" id="MBO3735838.1"/>
    </source>
</evidence>
<organism evidence="5 6">
    <name type="scientific">Glycomyces niveus</name>
    <dbReference type="NCBI Taxonomy" id="2820287"/>
    <lineage>
        <taxon>Bacteria</taxon>
        <taxon>Bacillati</taxon>
        <taxon>Actinomycetota</taxon>
        <taxon>Actinomycetes</taxon>
        <taxon>Glycomycetales</taxon>
        <taxon>Glycomycetaceae</taxon>
        <taxon>Glycomyces</taxon>
    </lineage>
</organism>
<dbReference type="Gene3D" id="3.40.50.1820">
    <property type="entry name" value="alpha/beta hydrolase"/>
    <property type="match status" value="1"/>
</dbReference>
<keyword evidence="6" id="KW-1185">Reference proteome</keyword>
<feature type="transmembrane region" description="Helical" evidence="3">
    <location>
        <begin position="12"/>
        <end position="32"/>
    </location>
</feature>
<feature type="compositionally biased region" description="Basic residues" evidence="2">
    <location>
        <begin position="384"/>
        <end position="400"/>
    </location>
</feature>
<keyword evidence="1" id="KW-0560">Oxidoreductase</keyword>
<keyword evidence="5" id="KW-0378">Hydrolase</keyword>
<reference evidence="5 6" key="1">
    <citation type="submission" date="2021-03" db="EMBL/GenBank/DDBJ databases">
        <title>Glycomyces sp. nov., a novel actinomycete isolated from soil.</title>
        <authorList>
            <person name="Yang X."/>
            <person name="Xu X."/>
        </authorList>
    </citation>
    <scope>NUCLEOTIDE SEQUENCE [LARGE SCALE GENOMIC DNA]</scope>
    <source>
        <strain evidence="5 6">NEAU-S30</strain>
    </source>
</reference>
<dbReference type="EMBL" id="JAGFNP010000019">
    <property type="protein sequence ID" value="MBO3735838.1"/>
    <property type="molecule type" value="Genomic_DNA"/>
</dbReference>
<dbReference type="SUPFAM" id="SSF53474">
    <property type="entry name" value="alpha/beta-Hydrolases"/>
    <property type="match status" value="1"/>
</dbReference>
<proteinExistence type="predicted"/>
<sequence length="400" mass="43601">MSEKQSRRRRGLAIAGGVTGGVAVGAALAWGVPRYLARRTRAASSDPYAHEPFELPPQRSVFTVESSDGVPIHVETAGPEDADLTVVFVHGYMQDMATFYFQRKAIAEADRAGTSLRAVLYDQPGHGRSGPLPRTEYGIEDLAGVLNDVLAAVAPKGPLVLVGHSMGGMTVQVYARLFEQDFRERVKGVAFFSSSMAGLDTVETKPMRALRRLRRTVLPMLQQVAGWTPDLIERSRLLAGDLGWLLTRRAAFGHIDPPASLVTLVEQMNRRTSMQSIVGYARAILDHDETATLPLFTGLPALVVVGDEDLLTPPEHSRRLAAALGGSRFALIAEAAHSPQLEYPGEISQLLLEMIDKVVAEIGNGSAMSAGAVVTRPEREPERHRRWSPFSRHHGPRLEP</sequence>
<comment type="caution">
    <text evidence="5">The sequence shown here is derived from an EMBL/GenBank/DDBJ whole genome shotgun (WGS) entry which is preliminary data.</text>
</comment>